<dbReference type="Proteomes" id="UP000298493">
    <property type="component" value="Unassembled WGS sequence"/>
</dbReference>
<comment type="subcellular location">
    <subcellularLocation>
        <location evidence="1 6">Membrane</location>
        <topology evidence="1 6">Multi-pass membrane protein</topology>
    </subcellularLocation>
</comment>
<keyword evidence="4 7" id="KW-1133">Transmembrane helix</keyword>
<keyword evidence="5 7" id="KW-0472">Membrane</keyword>
<evidence type="ECO:0000256" key="6">
    <source>
        <dbReference type="RuleBase" id="RU003945"/>
    </source>
</evidence>
<comment type="similarity">
    <text evidence="2 6">Belongs to the OXA1/ALB3/YidC family.</text>
</comment>
<accession>A0A4Z1P1R2</accession>
<dbReference type="EMBL" id="SNSC02000025">
    <property type="protein sequence ID" value="TID13638.1"/>
    <property type="molecule type" value="Genomic_DNA"/>
</dbReference>
<proteinExistence type="inferred from homology"/>
<organism evidence="9 10">
    <name type="scientific">Venturia nashicola</name>
    <dbReference type="NCBI Taxonomy" id="86259"/>
    <lineage>
        <taxon>Eukaryota</taxon>
        <taxon>Fungi</taxon>
        <taxon>Dikarya</taxon>
        <taxon>Ascomycota</taxon>
        <taxon>Pezizomycotina</taxon>
        <taxon>Dothideomycetes</taxon>
        <taxon>Pleosporomycetidae</taxon>
        <taxon>Venturiales</taxon>
        <taxon>Venturiaceae</taxon>
        <taxon>Venturia</taxon>
    </lineage>
</organism>
<keyword evidence="10" id="KW-1185">Reference proteome</keyword>
<gene>
    <name evidence="9" type="ORF">E6O75_ATG01616</name>
</gene>
<sequence>MLPFKRPPLYLRQAHHYYPLRSQRGRQFHASPRRNGPAEDLLFVPHGFLVALHDTGLTWAAVIPVAAISVRLLTLTFFAVPARHEHAKINEIVPLVSAQALNIREQTERDMLENPHLLAKKSAQDLYKDRLKILAADLFRQHGVMKKLTFLPILQLPVFLIMAETLRRMMGMQSGFLSTKDTANDGESAILSTVTPDSNTLSDASNWYEPTMASEGPYFIMDLTAADPTLILPLAVSGLMLANLRYGQHRTSRQGLPRSRFSRTLHNTLMGASIMIFPATLHVPAGFLYYWACTSASSLAADIIMDKMLPLRPVVRPCRRPRPSLPKLKPKTAV</sequence>
<feature type="transmembrane region" description="Helical" evidence="7">
    <location>
        <begin position="148"/>
        <end position="166"/>
    </location>
</feature>
<evidence type="ECO:0000256" key="1">
    <source>
        <dbReference type="ARBA" id="ARBA00004141"/>
    </source>
</evidence>
<dbReference type="PANTHER" id="PTHR12428:SF65">
    <property type="entry name" value="CYTOCHROME C OXIDASE ASSEMBLY PROTEIN COX18, MITOCHONDRIAL"/>
    <property type="match status" value="1"/>
</dbReference>
<evidence type="ECO:0000313" key="10">
    <source>
        <dbReference type="Proteomes" id="UP000298493"/>
    </source>
</evidence>
<comment type="caution">
    <text evidence="9">The sequence shown here is derived from an EMBL/GenBank/DDBJ whole genome shotgun (WGS) entry which is preliminary data.</text>
</comment>
<dbReference type="STRING" id="86259.A0A4Z1P1R2"/>
<dbReference type="GO" id="GO:0032979">
    <property type="term" value="P:protein insertion into mitochondrial inner membrane from matrix"/>
    <property type="evidence" value="ECO:0007669"/>
    <property type="project" value="TreeGrafter"/>
</dbReference>
<keyword evidence="3 6" id="KW-0812">Transmembrane</keyword>
<name>A0A4Z1P1R2_9PEZI</name>
<dbReference type="GO" id="GO:0032977">
    <property type="term" value="F:membrane insertase activity"/>
    <property type="evidence" value="ECO:0007669"/>
    <property type="project" value="InterPro"/>
</dbReference>
<dbReference type="InterPro" id="IPR028055">
    <property type="entry name" value="YidC/Oxa/ALB_C"/>
</dbReference>
<evidence type="ECO:0000256" key="7">
    <source>
        <dbReference type="SAM" id="Phobius"/>
    </source>
</evidence>
<dbReference type="GO" id="GO:0033617">
    <property type="term" value="P:mitochondrial respiratory chain complex IV assembly"/>
    <property type="evidence" value="ECO:0007669"/>
    <property type="project" value="TreeGrafter"/>
</dbReference>
<dbReference type="InterPro" id="IPR001708">
    <property type="entry name" value="YidC/ALB3/OXA1/COX18"/>
</dbReference>
<evidence type="ECO:0000259" key="8">
    <source>
        <dbReference type="Pfam" id="PF02096"/>
    </source>
</evidence>
<evidence type="ECO:0000256" key="3">
    <source>
        <dbReference type="ARBA" id="ARBA00022692"/>
    </source>
</evidence>
<dbReference type="GO" id="GO:0005743">
    <property type="term" value="C:mitochondrial inner membrane"/>
    <property type="evidence" value="ECO:0007669"/>
    <property type="project" value="TreeGrafter"/>
</dbReference>
<feature type="transmembrane region" description="Helical" evidence="7">
    <location>
        <begin position="57"/>
        <end position="80"/>
    </location>
</feature>
<reference evidence="9 10" key="1">
    <citation type="submission" date="2019-04" db="EMBL/GenBank/DDBJ databases">
        <title>High contiguity whole genome sequence and gene annotation resource for two Venturia nashicola isolates.</title>
        <authorList>
            <person name="Prokchorchik M."/>
            <person name="Won K."/>
            <person name="Lee Y."/>
            <person name="Choi E.D."/>
            <person name="Segonzac C."/>
            <person name="Sohn K.H."/>
        </authorList>
    </citation>
    <scope>NUCLEOTIDE SEQUENCE [LARGE SCALE GENOMIC DNA]</scope>
    <source>
        <strain evidence="9 10">PRI2</strain>
    </source>
</reference>
<dbReference type="Pfam" id="PF02096">
    <property type="entry name" value="60KD_IMP"/>
    <property type="match status" value="1"/>
</dbReference>
<protein>
    <submittedName>
        <fullName evidence="9">Mitochondrial inner membrane protein oxa1l-like</fullName>
    </submittedName>
</protein>
<feature type="transmembrane region" description="Helical" evidence="7">
    <location>
        <begin position="230"/>
        <end position="247"/>
    </location>
</feature>
<evidence type="ECO:0000256" key="2">
    <source>
        <dbReference type="ARBA" id="ARBA00009877"/>
    </source>
</evidence>
<evidence type="ECO:0000313" key="9">
    <source>
        <dbReference type="EMBL" id="TID13638.1"/>
    </source>
</evidence>
<dbReference type="AlphaFoldDB" id="A0A4Z1P1R2"/>
<evidence type="ECO:0000256" key="5">
    <source>
        <dbReference type="ARBA" id="ARBA00023136"/>
    </source>
</evidence>
<feature type="transmembrane region" description="Helical" evidence="7">
    <location>
        <begin position="268"/>
        <end position="292"/>
    </location>
</feature>
<evidence type="ECO:0000256" key="4">
    <source>
        <dbReference type="ARBA" id="ARBA00022989"/>
    </source>
</evidence>
<feature type="domain" description="Membrane insertase YidC/Oxa/ALB C-terminal" evidence="8">
    <location>
        <begin position="121"/>
        <end position="306"/>
    </location>
</feature>
<dbReference type="PANTHER" id="PTHR12428">
    <property type="entry name" value="OXA1"/>
    <property type="match status" value="1"/>
</dbReference>